<feature type="transmembrane region" description="Helical" evidence="6">
    <location>
        <begin position="184"/>
        <end position="205"/>
    </location>
</feature>
<accession>A0A1E7LAL4</accession>
<evidence type="ECO:0000313" key="9">
    <source>
        <dbReference type="EMBL" id="OEV13190.1"/>
    </source>
</evidence>
<feature type="transmembrane region" description="Helical" evidence="6">
    <location>
        <begin position="152"/>
        <end position="172"/>
    </location>
</feature>
<evidence type="ECO:0000256" key="5">
    <source>
        <dbReference type="ARBA" id="ARBA00023136"/>
    </source>
</evidence>
<evidence type="ECO:0000256" key="1">
    <source>
        <dbReference type="ARBA" id="ARBA00004141"/>
    </source>
</evidence>
<evidence type="ECO:0000256" key="3">
    <source>
        <dbReference type="ARBA" id="ARBA00022692"/>
    </source>
</evidence>
<keyword evidence="5 6" id="KW-0472">Membrane</keyword>
<feature type="domain" description="ABC transmembrane type-1" evidence="8">
    <location>
        <begin position="23"/>
        <end position="202"/>
    </location>
</feature>
<feature type="region of interest" description="Disordered" evidence="7">
    <location>
        <begin position="220"/>
        <end position="271"/>
    </location>
</feature>
<comment type="caution">
    <text evidence="9">The sequence shown here is derived from an EMBL/GenBank/DDBJ whole genome shotgun (WGS) entry which is preliminary data.</text>
</comment>
<dbReference type="GO" id="GO:0031460">
    <property type="term" value="P:glycine betaine transport"/>
    <property type="evidence" value="ECO:0007669"/>
    <property type="project" value="TreeGrafter"/>
</dbReference>
<feature type="compositionally biased region" description="Low complexity" evidence="7">
    <location>
        <begin position="262"/>
        <end position="271"/>
    </location>
</feature>
<dbReference type="PATRIC" id="fig|518642.10.peg.7411"/>
<organism evidence="9 10">
    <name type="scientific">Streptomyces nanshensis</name>
    <dbReference type="NCBI Taxonomy" id="518642"/>
    <lineage>
        <taxon>Bacteria</taxon>
        <taxon>Bacillati</taxon>
        <taxon>Actinomycetota</taxon>
        <taxon>Actinomycetes</taxon>
        <taxon>Kitasatosporales</taxon>
        <taxon>Streptomycetaceae</taxon>
        <taxon>Streptomyces</taxon>
    </lineage>
</organism>
<proteinExistence type="inferred from homology"/>
<evidence type="ECO:0000313" key="10">
    <source>
        <dbReference type="Proteomes" id="UP000176005"/>
    </source>
</evidence>
<keyword evidence="3 6" id="KW-0812">Transmembrane</keyword>
<comment type="similarity">
    <text evidence="6">Belongs to the binding-protein-dependent transport system permease family.</text>
</comment>
<evidence type="ECO:0000256" key="2">
    <source>
        <dbReference type="ARBA" id="ARBA00022448"/>
    </source>
</evidence>
<evidence type="ECO:0000256" key="7">
    <source>
        <dbReference type="SAM" id="MobiDB-lite"/>
    </source>
</evidence>
<dbReference type="PANTHER" id="PTHR30177:SF4">
    <property type="entry name" value="OSMOPROTECTANT IMPORT PERMEASE PROTEIN OSMW"/>
    <property type="match status" value="1"/>
</dbReference>
<reference evidence="9 10" key="1">
    <citation type="journal article" date="2016" name="Front. Microbiol.">
        <title>Comparative Genomics Analysis of Streptomyces Species Reveals Their Adaptation to the Marine Environment and Their Diversity at the Genomic Level.</title>
        <authorList>
            <person name="Tian X."/>
            <person name="Zhang Z."/>
            <person name="Yang T."/>
            <person name="Chen M."/>
            <person name="Li J."/>
            <person name="Chen F."/>
            <person name="Yang J."/>
            <person name="Li W."/>
            <person name="Zhang B."/>
            <person name="Zhang Z."/>
            <person name="Wu J."/>
            <person name="Zhang C."/>
            <person name="Long L."/>
            <person name="Xiao J."/>
        </authorList>
    </citation>
    <scope>NUCLEOTIDE SEQUENCE [LARGE SCALE GENOMIC DNA]</scope>
    <source>
        <strain evidence="9 10">SCSIO 10429</strain>
    </source>
</reference>
<evidence type="ECO:0000256" key="6">
    <source>
        <dbReference type="RuleBase" id="RU363032"/>
    </source>
</evidence>
<dbReference type="PANTHER" id="PTHR30177">
    <property type="entry name" value="GLYCINE BETAINE/L-PROLINE TRANSPORT SYSTEM PERMEASE PROTEIN PROW"/>
    <property type="match status" value="1"/>
</dbReference>
<keyword evidence="10" id="KW-1185">Reference proteome</keyword>
<dbReference type="InterPro" id="IPR035906">
    <property type="entry name" value="MetI-like_sf"/>
</dbReference>
<dbReference type="CDD" id="cd06261">
    <property type="entry name" value="TM_PBP2"/>
    <property type="match status" value="1"/>
</dbReference>
<gene>
    <name evidence="9" type="ORF">AN218_04795</name>
</gene>
<dbReference type="GO" id="GO:0055085">
    <property type="term" value="P:transmembrane transport"/>
    <property type="evidence" value="ECO:0007669"/>
    <property type="project" value="InterPro"/>
</dbReference>
<sequence>MTANDWICAEFVRTRGQELTDATLQHVGITLASVALALLIAFPLALAARRWRRAYGPVLGLTTVLYTVPSLAMYALLLPLFGLGAAVVVSGLVLYSLTVLVRNILAGLESVPDEAREAARGMGYGPFRLLFGVELPLALPALMAGVRIATVSAVALTTVGAIVGYGGLGNLIYDGMDSFFRAQVLTASVICVVLAVLADVLLLGLQRLLTPWTRTGGGARARARIRGGGRGGPGAGASGGVRGSGHDDGVPDVPGEPGGVRGVPEPAGKEA</sequence>
<dbReference type="Proteomes" id="UP000176005">
    <property type="component" value="Unassembled WGS sequence"/>
</dbReference>
<dbReference type="GO" id="GO:0005886">
    <property type="term" value="C:plasma membrane"/>
    <property type="evidence" value="ECO:0007669"/>
    <property type="project" value="UniProtKB-SubCell"/>
</dbReference>
<dbReference type="Pfam" id="PF00528">
    <property type="entry name" value="BPD_transp_1"/>
    <property type="match status" value="1"/>
</dbReference>
<feature type="transmembrane region" description="Helical" evidence="6">
    <location>
        <begin position="83"/>
        <end position="105"/>
    </location>
</feature>
<dbReference type="PROSITE" id="PS50928">
    <property type="entry name" value="ABC_TM1"/>
    <property type="match status" value="1"/>
</dbReference>
<keyword evidence="4 6" id="KW-1133">Transmembrane helix</keyword>
<dbReference type="EMBL" id="LJGW01000093">
    <property type="protein sequence ID" value="OEV13190.1"/>
    <property type="molecule type" value="Genomic_DNA"/>
</dbReference>
<keyword evidence="2 6" id="KW-0813">Transport</keyword>
<dbReference type="AlphaFoldDB" id="A0A1E7LAL4"/>
<dbReference type="InterPro" id="IPR000515">
    <property type="entry name" value="MetI-like"/>
</dbReference>
<feature type="transmembrane region" description="Helical" evidence="6">
    <location>
        <begin position="58"/>
        <end position="77"/>
    </location>
</feature>
<dbReference type="InterPro" id="IPR051204">
    <property type="entry name" value="ABC_transp_perm/SBD"/>
</dbReference>
<name>A0A1E7LAL4_9ACTN</name>
<evidence type="ECO:0000256" key="4">
    <source>
        <dbReference type="ARBA" id="ARBA00022989"/>
    </source>
</evidence>
<dbReference type="SUPFAM" id="SSF161098">
    <property type="entry name" value="MetI-like"/>
    <property type="match status" value="1"/>
</dbReference>
<dbReference type="Gene3D" id="1.10.3720.10">
    <property type="entry name" value="MetI-like"/>
    <property type="match status" value="1"/>
</dbReference>
<protein>
    <submittedName>
        <fullName evidence="9">ABC transporter permease</fullName>
    </submittedName>
</protein>
<comment type="subcellular location">
    <subcellularLocation>
        <location evidence="6">Cell membrane</location>
        <topology evidence="6">Multi-pass membrane protein</topology>
    </subcellularLocation>
    <subcellularLocation>
        <location evidence="1">Membrane</location>
        <topology evidence="1">Multi-pass membrane protein</topology>
    </subcellularLocation>
</comment>
<feature type="compositionally biased region" description="Gly residues" evidence="7">
    <location>
        <begin position="228"/>
        <end position="243"/>
    </location>
</feature>
<dbReference type="RefSeq" id="WP_070015363.1">
    <property type="nucleotide sequence ID" value="NZ_LJGW01000093.1"/>
</dbReference>
<feature type="transmembrane region" description="Helical" evidence="6">
    <location>
        <begin position="27"/>
        <end position="46"/>
    </location>
</feature>
<evidence type="ECO:0000259" key="8">
    <source>
        <dbReference type="PROSITE" id="PS50928"/>
    </source>
</evidence>